<feature type="domain" description="Glutamate/phenylalanine/leucine/valine/L-tryptophan dehydrogenase C-terminal" evidence="11">
    <location>
        <begin position="200"/>
        <end position="447"/>
    </location>
</feature>
<comment type="catalytic activity">
    <reaction evidence="5">
        <text>L-glutamate + NADP(+) + H2O = 2-oxoglutarate + NH4(+) + NADPH + H(+)</text>
        <dbReference type="Rhea" id="RHEA:11612"/>
        <dbReference type="ChEBI" id="CHEBI:15377"/>
        <dbReference type="ChEBI" id="CHEBI:15378"/>
        <dbReference type="ChEBI" id="CHEBI:16810"/>
        <dbReference type="ChEBI" id="CHEBI:28938"/>
        <dbReference type="ChEBI" id="CHEBI:29985"/>
        <dbReference type="ChEBI" id="CHEBI:57783"/>
        <dbReference type="ChEBI" id="CHEBI:58349"/>
        <dbReference type="EC" id="1.4.1.4"/>
    </reaction>
</comment>
<evidence type="ECO:0000256" key="9">
    <source>
        <dbReference type="PIRSR" id="PIRSR000185-3"/>
    </source>
</evidence>
<name>A0A1R4EEG5_9GAMM</name>
<dbReference type="Proteomes" id="UP000188169">
    <property type="component" value="Unassembled WGS sequence"/>
</dbReference>
<keyword evidence="13" id="KW-1185">Reference proteome</keyword>
<keyword evidence="8" id="KW-0520">NAD</keyword>
<feature type="binding site" evidence="8">
    <location>
        <position position="112"/>
    </location>
    <ligand>
        <name>substrate</name>
    </ligand>
</feature>
<keyword evidence="8" id="KW-0547">Nucleotide-binding</keyword>
<dbReference type="Gene3D" id="1.10.285.10">
    <property type="entry name" value="Glutamate Dehydrogenase, chain A, domain 3"/>
    <property type="match status" value="2"/>
</dbReference>
<dbReference type="PROSITE" id="PS00074">
    <property type="entry name" value="GLFV_DEHYDROGENASE"/>
    <property type="match status" value="1"/>
</dbReference>
<sequence>MSMQDVIERIEERYPHQPEFIQAVKEVASTIDVVYDREPRFAKHKVFERLTEPDRIISFRINWEDDEGNIQINRGWRVQFSNALGPYKGGIRFHPTVNESILKFLGFEQIFKNALTGLPMGGAKGGSDFDPEGKSDSEIRRFCYAFMRELYRYIGQDMDVPAGDIGVSGKEVSYMFAMYKNLTNEYNGVLTGKGVGFGGSLCRSEATGYGAVYFLQNMLKAHNDRMEGKTVLVSGAGNVAVHAAEKAIALGAKVITLSDSKGTLYDEFGFDQEKLDWVKEQKANRQPLFEYHRKFGGSGVWLPGQKPWQFDGDIAIPCATQNEVTAADAEAMYNHGIRYVVEGANMPLDADAIDFVRENKMRYAPGKAANAGGVAVSGLEMSQNSVRQYRTFQDVDKQLQIIMRNIHDDAAQASEEYGFNQDGCIDYMSGANIAGYKRVANALVAYGILN</sequence>
<dbReference type="Gene3D" id="3.40.50.720">
    <property type="entry name" value="NAD(P)-binding Rossmann-like Domain"/>
    <property type="match status" value="1"/>
</dbReference>
<feature type="binding site" evidence="8">
    <location>
        <position position="238"/>
    </location>
    <ligand>
        <name>NAD(+)</name>
        <dbReference type="ChEBI" id="CHEBI:57540"/>
    </ligand>
</feature>
<evidence type="ECO:0000256" key="10">
    <source>
        <dbReference type="RuleBase" id="RU004417"/>
    </source>
</evidence>
<dbReference type="AlphaFoldDB" id="A0A1R4EEG5"/>
<dbReference type="PRINTS" id="PR00082">
    <property type="entry name" value="GLFDHDRGNASE"/>
</dbReference>
<evidence type="ECO:0000256" key="4">
    <source>
        <dbReference type="ARBA" id="ARBA00023002"/>
    </source>
</evidence>
<dbReference type="GO" id="GO:0005829">
    <property type="term" value="C:cytosol"/>
    <property type="evidence" value="ECO:0007669"/>
    <property type="project" value="TreeGrafter"/>
</dbReference>
<dbReference type="PANTHER" id="PTHR43571:SF1">
    <property type="entry name" value="NADP-SPECIFIC GLUTAMATE DEHYDROGENASE 1-RELATED"/>
    <property type="match status" value="1"/>
</dbReference>
<dbReference type="EMBL" id="FUGD01000065">
    <property type="protein sequence ID" value="SJM36862.1"/>
    <property type="molecule type" value="Genomic_DNA"/>
</dbReference>
<comment type="function">
    <text evidence="1">Catalyzes the reversible oxidative deamination of glutamate to alpha-ketoglutarate and ammonia.</text>
</comment>
<dbReference type="InterPro" id="IPR014362">
    <property type="entry name" value="Glu_DH"/>
</dbReference>
<dbReference type="NCBIfam" id="NF006929">
    <property type="entry name" value="PRK09414.1"/>
    <property type="match status" value="1"/>
</dbReference>
<evidence type="ECO:0000256" key="7">
    <source>
        <dbReference type="PIRSR" id="PIRSR000185-1"/>
    </source>
</evidence>
<dbReference type="FunFam" id="1.10.285.10:FF:000001">
    <property type="entry name" value="Glutamate dehydrogenase"/>
    <property type="match status" value="1"/>
</dbReference>
<dbReference type="InterPro" id="IPR036291">
    <property type="entry name" value="NAD(P)-bd_dom_sf"/>
</dbReference>
<evidence type="ECO:0000256" key="5">
    <source>
        <dbReference type="ARBA" id="ARBA00048584"/>
    </source>
</evidence>
<feature type="active site" description="Proton donor" evidence="7">
    <location>
        <position position="124"/>
    </location>
</feature>
<dbReference type="Pfam" id="PF00208">
    <property type="entry name" value="ELFV_dehydrog"/>
    <property type="match status" value="1"/>
</dbReference>
<evidence type="ECO:0000256" key="1">
    <source>
        <dbReference type="ARBA" id="ARBA00003868"/>
    </source>
</evidence>
<dbReference type="InterPro" id="IPR050724">
    <property type="entry name" value="Glu_Leu_Phe_Val_DH"/>
</dbReference>
<gene>
    <name evidence="12" type="primary">gdhA</name>
    <name evidence="12" type="ORF">A1019T_00829</name>
</gene>
<comment type="subunit">
    <text evidence="3">Homohexamer.</text>
</comment>
<dbReference type="Gene3D" id="3.40.50.10860">
    <property type="entry name" value="Leucine Dehydrogenase, chain A, domain 1"/>
    <property type="match status" value="1"/>
</dbReference>
<dbReference type="GO" id="GO:0000166">
    <property type="term" value="F:nucleotide binding"/>
    <property type="evidence" value="ECO:0007669"/>
    <property type="project" value="UniProtKB-KW"/>
</dbReference>
<reference evidence="13" key="1">
    <citation type="submission" date="2017-02" db="EMBL/GenBank/DDBJ databases">
        <authorList>
            <person name="Mornico D."/>
        </authorList>
    </citation>
    <scope>NUCLEOTIDE SEQUENCE [LARGE SCALE GENOMIC DNA]</scope>
</reference>
<dbReference type="OrthoDB" id="9803297at2"/>
<evidence type="ECO:0000256" key="3">
    <source>
        <dbReference type="ARBA" id="ARBA00011643"/>
    </source>
</evidence>
<dbReference type="SUPFAM" id="SSF53223">
    <property type="entry name" value="Aminoacid dehydrogenase-like, N-terminal domain"/>
    <property type="match status" value="1"/>
</dbReference>
<dbReference type="FunFam" id="3.40.50.10860:FF:000002">
    <property type="entry name" value="Glutamate dehydrogenase"/>
    <property type="match status" value="1"/>
</dbReference>
<dbReference type="InterPro" id="IPR006097">
    <property type="entry name" value="Glu/Leu/Phe/Val/Trp_DH_dimer"/>
</dbReference>
<evidence type="ECO:0000313" key="12">
    <source>
        <dbReference type="EMBL" id="SJM36862.1"/>
    </source>
</evidence>
<feature type="binding site" evidence="8">
    <location>
        <position position="88"/>
    </location>
    <ligand>
        <name>substrate</name>
    </ligand>
</feature>
<comment type="similarity">
    <text evidence="2 6 10">Belongs to the Glu/Leu/Phe/Val dehydrogenases family.</text>
</comment>
<dbReference type="InterPro" id="IPR006095">
    <property type="entry name" value="Glu/Leu/Phe/Val/Trp_DH"/>
</dbReference>
<dbReference type="SUPFAM" id="SSF51735">
    <property type="entry name" value="NAD(P)-binding Rossmann-fold domains"/>
    <property type="match status" value="1"/>
</dbReference>
<dbReference type="GO" id="GO:0004354">
    <property type="term" value="F:glutamate dehydrogenase (NADP+) activity"/>
    <property type="evidence" value="ECO:0007669"/>
    <property type="project" value="UniProtKB-EC"/>
</dbReference>
<evidence type="ECO:0000256" key="6">
    <source>
        <dbReference type="PIRNR" id="PIRNR000185"/>
    </source>
</evidence>
<dbReference type="GO" id="GO:0006537">
    <property type="term" value="P:glutamate biosynthetic process"/>
    <property type="evidence" value="ECO:0007669"/>
    <property type="project" value="TreeGrafter"/>
</dbReference>
<feature type="binding site" evidence="8">
    <location>
        <position position="163"/>
    </location>
    <ligand>
        <name>substrate</name>
    </ligand>
</feature>
<feature type="site" description="Important for catalysis" evidence="9">
    <location>
        <position position="164"/>
    </location>
</feature>
<dbReference type="InterPro" id="IPR033524">
    <property type="entry name" value="Glu/Leu/Phe/Val_DH_AS"/>
</dbReference>
<dbReference type="PANTHER" id="PTHR43571">
    <property type="entry name" value="NADP-SPECIFIC GLUTAMATE DEHYDROGENASE 1-RELATED"/>
    <property type="match status" value="1"/>
</dbReference>
<feature type="binding site" evidence="8">
    <location>
        <position position="109"/>
    </location>
    <ligand>
        <name>substrate</name>
    </ligand>
</feature>
<dbReference type="InterPro" id="IPR006096">
    <property type="entry name" value="Glu/Leu/Phe/Val/Trp_DH_C"/>
</dbReference>
<dbReference type="PIRSF" id="PIRSF000185">
    <property type="entry name" value="Glu_DH"/>
    <property type="match status" value="1"/>
</dbReference>
<protein>
    <recommendedName>
        <fullName evidence="6">Glutamate dehydrogenase</fullName>
    </recommendedName>
</protein>
<organism evidence="12 13">
    <name type="scientific">Psychrobacter pasteurii</name>
    <dbReference type="NCBI Taxonomy" id="1945520"/>
    <lineage>
        <taxon>Bacteria</taxon>
        <taxon>Pseudomonadati</taxon>
        <taxon>Pseudomonadota</taxon>
        <taxon>Gammaproteobacteria</taxon>
        <taxon>Moraxellales</taxon>
        <taxon>Moraxellaceae</taxon>
        <taxon>Psychrobacter</taxon>
    </lineage>
</organism>
<dbReference type="InterPro" id="IPR046346">
    <property type="entry name" value="Aminoacid_DH-like_N_sf"/>
</dbReference>
<keyword evidence="4 6" id="KW-0560">Oxidoreductase</keyword>
<dbReference type="FunFam" id="3.40.50.720:FF:000030">
    <property type="entry name" value="Glutamate dehydrogenase"/>
    <property type="match status" value="1"/>
</dbReference>
<feature type="binding site" evidence="8">
    <location>
        <position position="207"/>
    </location>
    <ligand>
        <name>NAD(+)</name>
        <dbReference type="ChEBI" id="CHEBI:57540"/>
    </ligand>
</feature>
<evidence type="ECO:0000313" key="13">
    <source>
        <dbReference type="Proteomes" id="UP000188169"/>
    </source>
</evidence>
<proteinExistence type="inferred from homology"/>
<accession>A0A1R4EEG5</accession>
<evidence type="ECO:0000256" key="2">
    <source>
        <dbReference type="ARBA" id="ARBA00006382"/>
    </source>
</evidence>
<feature type="binding site" evidence="8">
    <location>
        <position position="377"/>
    </location>
    <ligand>
        <name>substrate</name>
    </ligand>
</feature>
<dbReference type="RefSeq" id="WP_077448246.1">
    <property type="nucleotide sequence ID" value="NZ_FUGD01000065.1"/>
</dbReference>
<evidence type="ECO:0000256" key="8">
    <source>
        <dbReference type="PIRSR" id="PIRSR000185-2"/>
    </source>
</evidence>
<evidence type="ECO:0000259" key="11">
    <source>
        <dbReference type="SMART" id="SM00839"/>
    </source>
</evidence>
<dbReference type="STRING" id="1945520.A1019T_00829"/>
<dbReference type="Pfam" id="PF02812">
    <property type="entry name" value="ELFV_dehydrog_N"/>
    <property type="match status" value="1"/>
</dbReference>
<dbReference type="SMART" id="SM00839">
    <property type="entry name" value="ELFV_dehydrog"/>
    <property type="match status" value="1"/>
</dbReference>